<keyword evidence="3" id="KW-0460">Magnesium</keyword>
<evidence type="ECO:0000256" key="4">
    <source>
        <dbReference type="SAM" id="MobiDB-lite"/>
    </source>
</evidence>
<dbReference type="InterPro" id="IPR005000">
    <property type="entry name" value="Aldolase/citrate-lyase_domain"/>
</dbReference>
<feature type="region of interest" description="Disordered" evidence="4">
    <location>
        <begin position="1"/>
        <end position="22"/>
    </location>
</feature>
<feature type="domain" description="HpcH/HpaI aldolase/citrate lyase" evidence="5">
    <location>
        <begin position="23"/>
        <end position="237"/>
    </location>
</feature>
<dbReference type="SUPFAM" id="SSF51621">
    <property type="entry name" value="Phosphoenolpyruvate/pyruvate domain"/>
    <property type="match status" value="1"/>
</dbReference>
<gene>
    <name evidence="6" type="ORF">V2S66_02335</name>
</gene>
<dbReference type="PANTHER" id="PTHR32308:SF10">
    <property type="entry name" value="CITRATE LYASE SUBUNIT BETA"/>
    <property type="match status" value="1"/>
</dbReference>
<dbReference type="PIRSF" id="PIRSF015582">
    <property type="entry name" value="Cit_lyase_B"/>
    <property type="match status" value="1"/>
</dbReference>
<evidence type="ECO:0000313" key="7">
    <source>
        <dbReference type="Proteomes" id="UP001344658"/>
    </source>
</evidence>
<name>A0ABU7P4V3_9ACTN</name>
<dbReference type="Pfam" id="PF03328">
    <property type="entry name" value="HpcH_HpaI"/>
    <property type="match status" value="1"/>
</dbReference>
<dbReference type="InterPro" id="IPR011206">
    <property type="entry name" value="Citrate_lyase_beta/mcl1/mcl2"/>
</dbReference>
<dbReference type="RefSeq" id="WP_330792679.1">
    <property type="nucleotide sequence ID" value="NZ_JAZEWV010000001.1"/>
</dbReference>
<accession>A0ABU7P4V3</accession>
<evidence type="ECO:0000256" key="3">
    <source>
        <dbReference type="ARBA" id="ARBA00022842"/>
    </source>
</evidence>
<keyword evidence="7" id="KW-1185">Reference proteome</keyword>
<sequence>MTTPGSAAAPADSPAGDLLRPRRSVLYMPGANERALEKARSLPTDALILDLEDSVAPDAKEDARKRVAAAAASGAYGHREVTIRVNAPGTPWHAGDLRAAAEAGPDAVVVPKVDSARTVREVAAALEAAGAPDRTAIWAMIETPAAVFAAREIAAASERLTVLVLGTNDLAKELHAEHVPGRAPLLTGLSLVLLAARATGRVVLDGVYNDVRNLEGFEAETLQARQLGFDGKTLIHPGQLEPCNRIFAPAAEEVDRSRRIIDAFEEATSQGRGVVTVDGRMIENLHVEQARRVLALAAAVADR</sequence>
<evidence type="ECO:0000313" key="6">
    <source>
        <dbReference type="EMBL" id="MEE4540806.1"/>
    </source>
</evidence>
<comment type="caution">
    <text evidence="6">The sequence shown here is derived from an EMBL/GenBank/DDBJ whole genome shotgun (WGS) entry which is preliminary data.</text>
</comment>
<evidence type="ECO:0000256" key="1">
    <source>
        <dbReference type="ARBA" id="ARBA00001946"/>
    </source>
</evidence>
<dbReference type="PANTHER" id="PTHR32308">
    <property type="entry name" value="LYASE BETA SUBUNIT, PUTATIVE (AFU_ORTHOLOGUE AFUA_4G13030)-RELATED"/>
    <property type="match status" value="1"/>
</dbReference>
<feature type="compositionally biased region" description="Low complexity" evidence="4">
    <location>
        <begin position="1"/>
        <end position="18"/>
    </location>
</feature>
<keyword evidence="6" id="KW-0456">Lyase</keyword>
<dbReference type="EMBL" id="JAZEWV010000001">
    <property type="protein sequence ID" value="MEE4540806.1"/>
    <property type="molecule type" value="Genomic_DNA"/>
</dbReference>
<dbReference type="Gene3D" id="3.20.20.60">
    <property type="entry name" value="Phosphoenolpyruvate-binding domains"/>
    <property type="match status" value="1"/>
</dbReference>
<evidence type="ECO:0000259" key="5">
    <source>
        <dbReference type="Pfam" id="PF03328"/>
    </source>
</evidence>
<keyword evidence="2" id="KW-0479">Metal-binding</keyword>
<dbReference type="InterPro" id="IPR015813">
    <property type="entry name" value="Pyrv/PenolPyrv_kinase-like_dom"/>
</dbReference>
<organism evidence="6 7">
    <name type="scientific">Actinacidiphila polyblastidii</name>
    <dbReference type="NCBI Taxonomy" id="3110430"/>
    <lineage>
        <taxon>Bacteria</taxon>
        <taxon>Bacillati</taxon>
        <taxon>Actinomycetota</taxon>
        <taxon>Actinomycetes</taxon>
        <taxon>Kitasatosporales</taxon>
        <taxon>Streptomycetaceae</taxon>
        <taxon>Actinacidiphila</taxon>
    </lineage>
</organism>
<protein>
    <submittedName>
        <fullName evidence="6">CoA ester lyase</fullName>
    </submittedName>
</protein>
<dbReference type="InterPro" id="IPR040442">
    <property type="entry name" value="Pyrv_kinase-like_dom_sf"/>
</dbReference>
<evidence type="ECO:0000256" key="2">
    <source>
        <dbReference type="ARBA" id="ARBA00022723"/>
    </source>
</evidence>
<comment type="cofactor">
    <cofactor evidence="1">
        <name>Mg(2+)</name>
        <dbReference type="ChEBI" id="CHEBI:18420"/>
    </cofactor>
</comment>
<dbReference type="Proteomes" id="UP001344658">
    <property type="component" value="Unassembled WGS sequence"/>
</dbReference>
<reference evidence="6 7" key="1">
    <citation type="submission" date="2023-12" db="EMBL/GenBank/DDBJ databases">
        <title>Streptomyces sp. V4-01.</title>
        <authorList>
            <person name="Somphong A."/>
            <person name="Phongsopitanun W."/>
        </authorList>
    </citation>
    <scope>NUCLEOTIDE SEQUENCE [LARGE SCALE GENOMIC DNA]</scope>
    <source>
        <strain evidence="6 7">V4-01</strain>
    </source>
</reference>
<proteinExistence type="predicted"/>
<dbReference type="GO" id="GO:0016829">
    <property type="term" value="F:lyase activity"/>
    <property type="evidence" value="ECO:0007669"/>
    <property type="project" value="UniProtKB-KW"/>
</dbReference>